<keyword evidence="1" id="KW-0805">Transcription regulation</keyword>
<dbReference type="KEGG" id="aqt:FN924_04320"/>
<dbReference type="RefSeq" id="WP_143892218.1">
    <property type="nucleotide sequence ID" value="NZ_CP041666.1"/>
</dbReference>
<dbReference type="Pfam" id="PF00356">
    <property type="entry name" value="LacI"/>
    <property type="match status" value="1"/>
</dbReference>
<dbReference type="Gene3D" id="1.10.260.40">
    <property type="entry name" value="lambda repressor-like DNA-binding domains"/>
    <property type="match status" value="1"/>
</dbReference>
<evidence type="ECO:0000256" key="2">
    <source>
        <dbReference type="ARBA" id="ARBA00023125"/>
    </source>
</evidence>
<reference evidence="5 6" key="1">
    <citation type="submission" date="2019-07" db="EMBL/GenBank/DDBJ databases">
        <authorList>
            <person name="Li J."/>
        </authorList>
    </citation>
    <scope>NUCLEOTIDE SEQUENCE [LARGE SCALE GENOMIC DNA]</scope>
    <source>
        <strain evidence="5 6">TKL69</strain>
    </source>
</reference>
<dbReference type="GO" id="GO:0003700">
    <property type="term" value="F:DNA-binding transcription factor activity"/>
    <property type="evidence" value="ECO:0007669"/>
    <property type="project" value="TreeGrafter"/>
</dbReference>
<evidence type="ECO:0000313" key="5">
    <source>
        <dbReference type="EMBL" id="QDP39468.1"/>
    </source>
</evidence>
<gene>
    <name evidence="5" type="ORF">FN924_04320</name>
</gene>
<dbReference type="PROSITE" id="PS50932">
    <property type="entry name" value="HTH_LACI_2"/>
    <property type="match status" value="1"/>
</dbReference>
<keyword evidence="3" id="KW-0804">Transcription</keyword>
<evidence type="ECO:0000259" key="4">
    <source>
        <dbReference type="PROSITE" id="PS50932"/>
    </source>
</evidence>
<dbReference type="PROSITE" id="PS00356">
    <property type="entry name" value="HTH_LACI_1"/>
    <property type="match status" value="1"/>
</dbReference>
<dbReference type="InterPro" id="IPR000843">
    <property type="entry name" value="HTH_LacI"/>
</dbReference>
<name>A0A516KDI8_9BACI</name>
<protein>
    <submittedName>
        <fullName evidence="5">LacI family transcriptional regulator</fullName>
    </submittedName>
</protein>
<feature type="domain" description="HTH lacI-type" evidence="4">
    <location>
        <begin position="2"/>
        <end position="56"/>
    </location>
</feature>
<keyword evidence="2" id="KW-0238">DNA-binding</keyword>
<evidence type="ECO:0000256" key="1">
    <source>
        <dbReference type="ARBA" id="ARBA00023015"/>
    </source>
</evidence>
<dbReference type="SUPFAM" id="SSF53822">
    <property type="entry name" value="Periplasmic binding protein-like I"/>
    <property type="match status" value="1"/>
</dbReference>
<accession>A0A516KDI8</accession>
<dbReference type="Pfam" id="PF13377">
    <property type="entry name" value="Peripla_BP_3"/>
    <property type="match status" value="1"/>
</dbReference>
<dbReference type="PANTHER" id="PTHR30146">
    <property type="entry name" value="LACI-RELATED TRANSCRIPTIONAL REPRESSOR"/>
    <property type="match status" value="1"/>
</dbReference>
<organism evidence="5 6">
    <name type="scientific">Radiobacillus deserti</name>
    <dbReference type="NCBI Taxonomy" id="2594883"/>
    <lineage>
        <taxon>Bacteria</taxon>
        <taxon>Bacillati</taxon>
        <taxon>Bacillota</taxon>
        <taxon>Bacilli</taxon>
        <taxon>Bacillales</taxon>
        <taxon>Bacillaceae</taxon>
        <taxon>Radiobacillus</taxon>
    </lineage>
</organism>
<dbReference type="InterPro" id="IPR028082">
    <property type="entry name" value="Peripla_BP_I"/>
</dbReference>
<dbReference type="PANTHER" id="PTHR30146:SF109">
    <property type="entry name" value="HTH-TYPE TRANSCRIPTIONAL REGULATOR GALS"/>
    <property type="match status" value="1"/>
</dbReference>
<dbReference type="SUPFAM" id="SSF47413">
    <property type="entry name" value="lambda repressor-like DNA-binding domains"/>
    <property type="match status" value="1"/>
</dbReference>
<dbReference type="Proteomes" id="UP000315215">
    <property type="component" value="Chromosome"/>
</dbReference>
<dbReference type="CDD" id="cd01392">
    <property type="entry name" value="HTH_LacI"/>
    <property type="match status" value="1"/>
</dbReference>
<keyword evidence="6" id="KW-1185">Reference proteome</keyword>
<dbReference type="GO" id="GO:0000976">
    <property type="term" value="F:transcription cis-regulatory region binding"/>
    <property type="evidence" value="ECO:0007669"/>
    <property type="project" value="TreeGrafter"/>
</dbReference>
<dbReference type="InterPro" id="IPR046335">
    <property type="entry name" value="LacI/GalR-like_sensor"/>
</dbReference>
<sequence>MTNIKDIAKRVGVSTATVSHVLNGTGRVGEDTRKKVLHVIDELNYTPNRIAKSLKVKKTSTLGIIAEDVTVFNTPSIIDGINEVAENNGLGILLVNLRIFHKMGTDFSDKDKLRKLLAQAFEQLHMNQVDGIIYIGTYNRDVTEAIPPIQIPVVYTYCKTTNESDYTVNYDDEEAAYKATKHLIEHGHKKIALISGKVDSVHSHERFNGYCRALKENGVTLEPCLIKNGDWEVESGYYLTKELLDEKNRPTAIVALNDLMAYGSIKAAKEKGLNVPSDLSIIGFDNREFSAYTSPELTTMSIPLHLMGEKATYILHELINGKTLEERELKLYCEMINRNSVCKI</sequence>
<evidence type="ECO:0000256" key="3">
    <source>
        <dbReference type="ARBA" id="ARBA00023163"/>
    </source>
</evidence>
<dbReference type="AlphaFoldDB" id="A0A516KDI8"/>
<dbReference type="InterPro" id="IPR010982">
    <property type="entry name" value="Lambda_DNA-bd_dom_sf"/>
</dbReference>
<dbReference type="OrthoDB" id="9796186at2"/>
<dbReference type="CDD" id="cd06288">
    <property type="entry name" value="PBP1_sucrose_transcription_regulator"/>
    <property type="match status" value="1"/>
</dbReference>
<dbReference type="EMBL" id="CP041666">
    <property type="protein sequence ID" value="QDP39468.1"/>
    <property type="molecule type" value="Genomic_DNA"/>
</dbReference>
<dbReference type="Gene3D" id="3.40.50.2300">
    <property type="match status" value="2"/>
</dbReference>
<proteinExistence type="predicted"/>
<evidence type="ECO:0000313" key="6">
    <source>
        <dbReference type="Proteomes" id="UP000315215"/>
    </source>
</evidence>
<dbReference type="SMART" id="SM00354">
    <property type="entry name" value="HTH_LACI"/>
    <property type="match status" value="1"/>
</dbReference>